<feature type="transmembrane region" description="Helical" evidence="2">
    <location>
        <begin position="195"/>
        <end position="218"/>
    </location>
</feature>
<feature type="transmembrane region" description="Helical" evidence="2">
    <location>
        <begin position="116"/>
        <end position="136"/>
    </location>
</feature>
<dbReference type="AlphaFoldDB" id="Q2H9N0"/>
<evidence type="ECO:0000313" key="4">
    <source>
        <dbReference type="Proteomes" id="UP000001056"/>
    </source>
</evidence>
<gene>
    <name evidence="3" type="ORF">CHGG_03074</name>
</gene>
<accession>Q2H9N0</accession>
<dbReference type="Proteomes" id="UP000001056">
    <property type="component" value="Unassembled WGS sequence"/>
</dbReference>
<keyword evidence="2" id="KW-0472">Membrane</keyword>
<dbReference type="EMBL" id="CH408030">
    <property type="protein sequence ID" value="EAQ91139.1"/>
    <property type="molecule type" value="Genomic_DNA"/>
</dbReference>
<proteinExistence type="predicted"/>
<dbReference type="OrthoDB" id="264392at2759"/>
<evidence type="ECO:0000256" key="1">
    <source>
        <dbReference type="SAM" id="MobiDB-lite"/>
    </source>
</evidence>
<organism evidence="3 4">
    <name type="scientific">Chaetomium globosum (strain ATCC 6205 / CBS 148.51 / DSM 1962 / NBRC 6347 / NRRL 1970)</name>
    <name type="common">Soil fungus</name>
    <dbReference type="NCBI Taxonomy" id="306901"/>
    <lineage>
        <taxon>Eukaryota</taxon>
        <taxon>Fungi</taxon>
        <taxon>Dikarya</taxon>
        <taxon>Ascomycota</taxon>
        <taxon>Pezizomycotina</taxon>
        <taxon>Sordariomycetes</taxon>
        <taxon>Sordariomycetidae</taxon>
        <taxon>Sordariales</taxon>
        <taxon>Chaetomiaceae</taxon>
        <taxon>Chaetomium</taxon>
    </lineage>
</organism>
<feature type="transmembrane region" description="Helical" evidence="2">
    <location>
        <begin position="156"/>
        <end position="174"/>
    </location>
</feature>
<dbReference type="VEuPathDB" id="FungiDB:CHGG_03074"/>
<evidence type="ECO:0000256" key="2">
    <source>
        <dbReference type="SAM" id="Phobius"/>
    </source>
</evidence>
<keyword evidence="4" id="KW-1185">Reference proteome</keyword>
<name>Q2H9N0_CHAGB</name>
<keyword evidence="2" id="KW-1133">Transmembrane helix</keyword>
<dbReference type="InParanoid" id="Q2H9N0"/>
<feature type="transmembrane region" description="Helical" evidence="2">
    <location>
        <begin position="33"/>
        <end position="54"/>
    </location>
</feature>
<dbReference type="GeneID" id="4389057"/>
<dbReference type="HOGENOM" id="CLU_1098379_0_0_1"/>
<dbReference type="eggNOG" id="KOG2417">
    <property type="taxonomic scope" value="Eukaryota"/>
</dbReference>
<dbReference type="RefSeq" id="XP_001229590.1">
    <property type="nucleotide sequence ID" value="XM_001229589.1"/>
</dbReference>
<evidence type="ECO:0000313" key="3">
    <source>
        <dbReference type="EMBL" id="EAQ91139.1"/>
    </source>
</evidence>
<reference evidence="4" key="1">
    <citation type="journal article" date="2015" name="Genome Announc.">
        <title>Draft genome sequence of the cellulolytic fungus Chaetomium globosum.</title>
        <authorList>
            <person name="Cuomo C.A."/>
            <person name="Untereiner W.A."/>
            <person name="Ma L.-J."/>
            <person name="Grabherr M."/>
            <person name="Birren B.W."/>
        </authorList>
    </citation>
    <scope>NUCLEOTIDE SEQUENCE [LARGE SCALE GENOMIC DNA]</scope>
    <source>
        <strain evidence="4">ATCC 6205 / CBS 148.51 / DSM 1962 / NBRC 6347 / NRRL 1970</strain>
    </source>
</reference>
<sequence length="253" mass="25995">MTPPITDSDSASCGPSSCSPTAAGDNTLLSTTIALTPALLTFALASFLALTRLFPHLARLQQPSSTSPTSSGTKLSSSSSGIALDDGADHFLPASAPPSLRQAHAEQAARSPRRRLAAAAFAATIGLSAVLAELILAEILELRGWLLGAHARAAGLRVTVPTLVGMLVGVVPFLEAQSVLASRGWRFGRDGKGRVVSRAAWVVLGLVFVGWLAGFWFVGRVVTGLGMGWAGGVDEELRRLAGMASAEGPGEGA</sequence>
<protein>
    <submittedName>
        <fullName evidence="3">Uncharacterized protein</fullName>
    </submittedName>
</protein>
<feature type="region of interest" description="Disordered" evidence="1">
    <location>
        <begin position="61"/>
        <end position="80"/>
    </location>
</feature>
<keyword evidence="2" id="KW-0812">Transmembrane</keyword>
<dbReference type="STRING" id="306901.Q2H9N0"/>